<dbReference type="Proteomes" id="UP001607303">
    <property type="component" value="Unassembled WGS sequence"/>
</dbReference>
<organism evidence="1 2">
    <name type="scientific">Vespula maculifrons</name>
    <name type="common">Eastern yellow jacket</name>
    <name type="synonym">Wasp</name>
    <dbReference type="NCBI Taxonomy" id="7453"/>
    <lineage>
        <taxon>Eukaryota</taxon>
        <taxon>Metazoa</taxon>
        <taxon>Ecdysozoa</taxon>
        <taxon>Arthropoda</taxon>
        <taxon>Hexapoda</taxon>
        <taxon>Insecta</taxon>
        <taxon>Pterygota</taxon>
        <taxon>Neoptera</taxon>
        <taxon>Endopterygota</taxon>
        <taxon>Hymenoptera</taxon>
        <taxon>Apocrita</taxon>
        <taxon>Aculeata</taxon>
        <taxon>Vespoidea</taxon>
        <taxon>Vespidae</taxon>
        <taxon>Vespinae</taxon>
        <taxon>Vespula</taxon>
    </lineage>
</organism>
<comment type="caution">
    <text evidence="1">The sequence shown here is derived from an EMBL/GenBank/DDBJ whole genome shotgun (WGS) entry which is preliminary data.</text>
</comment>
<keyword evidence="2" id="KW-1185">Reference proteome</keyword>
<protein>
    <submittedName>
        <fullName evidence="1">Uncharacterized protein</fullName>
    </submittedName>
</protein>
<name>A0ABD2AKX3_VESMC</name>
<proteinExistence type="predicted"/>
<dbReference type="EMBL" id="JAYRBN010000116">
    <property type="protein sequence ID" value="KAL2721254.1"/>
    <property type="molecule type" value="Genomic_DNA"/>
</dbReference>
<reference evidence="1 2" key="1">
    <citation type="journal article" date="2024" name="Ann. Entomol. Soc. Am.">
        <title>Genomic analyses of the southern and eastern yellowjacket wasps (Hymenoptera: Vespidae) reveal evolutionary signatures of social life.</title>
        <authorList>
            <person name="Catto M.A."/>
            <person name="Caine P.B."/>
            <person name="Orr S.E."/>
            <person name="Hunt B.G."/>
            <person name="Goodisman M.A.D."/>
        </authorList>
    </citation>
    <scope>NUCLEOTIDE SEQUENCE [LARGE SCALE GENOMIC DNA]</scope>
    <source>
        <strain evidence="1">232</strain>
        <tissue evidence="1">Head and thorax</tissue>
    </source>
</reference>
<gene>
    <name evidence="1" type="ORF">V1477_020074</name>
</gene>
<evidence type="ECO:0000313" key="2">
    <source>
        <dbReference type="Proteomes" id="UP001607303"/>
    </source>
</evidence>
<dbReference type="AlphaFoldDB" id="A0ABD2AKX3"/>
<accession>A0ABD2AKX3</accession>
<sequence length="60" mass="6746">MPVTPPPIHDRCQAIPNYTLQISPHRLVASSQSTKLILPKNDNILTSLLQQVFLEIVINK</sequence>
<evidence type="ECO:0000313" key="1">
    <source>
        <dbReference type="EMBL" id="KAL2721254.1"/>
    </source>
</evidence>